<dbReference type="Proteomes" id="UP000602124">
    <property type="component" value="Unassembled WGS sequence"/>
</dbReference>
<comment type="caution">
    <text evidence="1">The sequence shown here is derived from an EMBL/GenBank/DDBJ whole genome shotgun (WGS) entry which is preliminary data.</text>
</comment>
<evidence type="ECO:0000313" key="1">
    <source>
        <dbReference type="EMBL" id="MBJ3785542.1"/>
    </source>
</evidence>
<proteinExistence type="predicted"/>
<accession>A0A934IWB5</accession>
<sequence length="59" mass="6181">MVYLTRSQRRQRAQLIKAGSLVALALVAFTPKDLSALGALVAPLNPVGVVHAQEAPSAD</sequence>
<dbReference type="AlphaFoldDB" id="A0A934IWB5"/>
<dbReference type="EMBL" id="JAEKMH010000002">
    <property type="protein sequence ID" value="MBJ3785542.1"/>
    <property type="molecule type" value="Genomic_DNA"/>
</dbReference>
<dbReference type="RefSeq" id="WP_198876713.1">
    <property type="nucleotide sequence ID" value="NZ_JAEKMH010000002.1"/>
</dbReference>
<name>A0A934IWB5_9HYPH</name>
<evidence type="ECO:0000313" key="2">
    <source>
        <dbReference type="Proteomes" id="UP000602124"/>
    </source>
</evidence>
<protein>
    <submittedName>
        <fullName evidence="1">Uncharacterized protein</fullName>
    </submittedName>
</protein>
<reference evidence="1" key="1">
    <citation type="submission" date="2020-12" db="EMBL/GenBank/DDBJ databases">
        <title>Devosia sp. MSA67 isolated from Mo River.</title>
        <authorList>
            <person name="Ma F."/>
            <person name="Zi Z."/>
        </authorList>
    </citation>
    <scope>NUCLEOTIDE SEQUENCE</scope>
    <source>
        <strain evidence="1">MSA67</strain>
    </source>
</reference>
<gene>
    <name evidence="1" type="ORF">JEQ47_12505</name>
</gene>
<keyword evidence="2" id="KW-1185">Reference proteome</keyword>
<organism evidence="1 2">
    <name type="scientific">Devosia sediminis</name>
    <dbReference type="NCBI Taxonomy" id="2798801"/>
    <lineage>
        <taxon>Bacteria</taxon>
        <taxon>Pseudomonadati</taxon>
        <taxon>Pseudomonadota</taxon>
        <taxon>Alphaproteobacteria</taxon>
        <taxon>Hyphomicrobiales</taxon>
        <taxon>Devosiaceae</taxon>
        <taxon>Devosia</taxon>
    </lineage>
</organism>